<dbReference type="EMBL" id="MT776806">
    <property type="protein sequence ID" value="QNJ59292.1"/>
    <property type="molecule type" value="Genomic_DNA"/>
</dbReference>
<organism evidence="1 2">
    <name type="scientific">Mycobacterium phage MrMiyagi</name>
    <dbReference type="NCBI Taxonomy" id="2762395"/>
    <lineage>
        <taxon>Viruses</taxon>
        <taxon>Duplodnaviria</taxon>
        <taxon>Heunggongvirae</taxon>
        <taxon>Uroviricota</taxon>
        <taxon>Caudoviricetes</taxon>
        <taxon>Fowlmouthvirus</taxon>
        <taxon>Fowlmouthvirus fowlmouth</taxon>
    </lineage>
</organism>
<sequence>MAKIILEVTYPVNFDHYPKEVETETEAMLFDCRQIEEGEGDIGLLIENDLKIVGVQDDSGKLHKL</sequence>
<evidence type="ECO:0000313" key="2">
    <source>
        <dbReference type="Proteomes" id="UP000515854"/>
    </source>
</evidence>
<protein>
    <submittedName>
        <fullName evidence="1">Uncharacterized protein</fullName>
    </submittedName>
</protein>
<proteinExistence type="predicted"/>
<evidence type="ECO:0000313" key="1">
    <source>
        <dbReference type="EMBL" id="QNJ59292.1"/>
    </source>
</evidence>
<reference evidence="1 2" key="1">
    <citation type="submission" date="2020-07" db="EMBL/GenBank/DDBJ databases">
        <authorList>
            <person name="Baliraine F.N."/>
            <person name="Frederick G.D."/>
            <person name="Mills R.B."/>
            <person name="Woodruff J.W."/>
            <person name="Richardson W.J."/>
            <person name="Garlena R.A."/>
            <person name="Russell D.A."/>
            <person name="Pope W.H."/>
            <person name="Jacobs-Sera D."/>
            <person name="Hatfull G.F."/>
        </authorList>
    </citation>
    <scope>NUCLEOTIDE SEQUENCE [LARGE SCALE GENOMIC DNA]</scope>
</reference>
<accession>A0A7G8LPX0</accession>
<dbReference type="Proteomes" id="UP000515854">
    <property type="component" value="Genome"/>
</dbReference>
<gene>
    <name evidence="1" type="primary">79</name>
    <name evidence="1" type="ORF">SEA_MRMIYAGI_79</name>
</gene>
<name>A0A7G8LPX0_9CAUD</name>